<dbReference type="GO" id="GO:0046872">
    <property type="term" value="F:metal ion binding"/>
    <property type="evidence" value="ECO:0007669"/>
    <property type="project" value="UniProtKB-KW"/>
</dbReference>
<evidence type="ECO:0000256" key="1">
    <source>
        <dbReference type="ARBA" id="ARBA00022617"/>
    </source>
</evidence>
<dbReference type="SUPFAM" id="SSF46626">
    <property type="entry name" value="Cytochrome c"/>
    <property type="match status" value="2"/>
</dbReference>
<dbReference type="Proteomes" id="UP000077177">
    <property type="component" value="Chromosome"/>
</dbReference>
<dbReference type="PROSITE" id="PS51257">
    <property type="entry name" value="PROKAR_LIPOPROTEIN"/>
    <property type="match status" value="1"/>
</dbReference>
<dbReference type="Gene3D" id="1.10.760.10">
    <property type="entry name" value="Cytochrome c-like domain"/>
    <property type="match status" value="2"/>
</dbReference>
<dbReference type="Pfam" id="PF00034">
    <property type="entry name" value="Cytochrom_C"/>
    <property type="match status" value="1"/>
</dbReference>
<feature type="domain" description="Cytochrome c" evidence="5">
    <location>
        <begin position="42"/>
        <end position="143"/>
    </location>
</feature>
<dbReference type="STRING" id="1492898.SY85_09400"/>
<sequence>MQKRVGINKKIVTIVLLAGSISSCRFYFDTTTDALTIDETSRSLENGKNLAYNVCGSCHYDPKVNRFIGKPLNDLPKIGGKLYSANLTHSSAHGRPGQYSDAELFYLLKTGISKNGKFMPFMMRPMMADDDIKDIIAYLRSNDPAVAAYDTSVGKTHINFIGKTGIRFLTKPQPYHKGVTAPDKKDSISNGRYLVGVIACYHCHSKKVKGLDYLEPEKSKGYLQGGIKLKTPEGKKLRTPNLTPDQETGIGSFSIVDFTNAIKEGVDPSGGKLSPPMPKFKHLTESQVHAIYSYMKSLPPVHHKISK</sequence>
<evidence type="ECO:0000313" key="6">
    <source>
        <dbReference type="EMBL" id="ANE50685.1"/>
    </source>
</evidence>
<keyword evidence="7" id="KW-1185">Reference proteome</keyword>
<gene>
    <name evidence="6" type="ORF">SY85_09400</name>
</gene>
<keyword evidence="3 4" id="KW-0408">Iron</keyword>
<dbReference type="EMBL" id="CP011390">
    <property type="protein sequence ID" value="ANE50685.1"/>
    <property type="molecule type" value="Genomic_DNA"/>
</dbReference>
<evidence type="ECO:0000256" key="2">
    <source>
        <dbReference type="ARBA" id="ARBA00022723"/>
    </source>
</evidence>
<dbReference type="PANTHER" id="PTHR35008:SF8">
    <property type="entry name" value="ALCOHOL DEHYDROGENASE CYTOCHROME C SUBUNIT"/>
    <property type="match status" value="1"/>
</dbReference>
<dbReference type="OrthoDB" id="9809720at2"/>
<keyword evidence="2 4" id="KW-0479">Metal-binding</keyword>
<dbReference type="PANTHER" id="PTHR35008">
    <property type="entry name" value="BLL4482 PROTEIN-RELATED"/>
    <property type="match status" value="1"/>
</dbReference>
<proteinExistence type="predicted"/>
<accession>A0A172TUB9</accession>
<evidence type="ECO:0000256" key="3">
    <source>
        <dbReference type="ARBA" id="ARBA00023004"/>
    </source>
</evidence>
<reference evidence="6 7" key="2">
    <citation type="journal article" date="2016" name="Int. J. Syst. Evol. Microbiol.">
        <title>Flavisolibacter tropicus sp. nov., isolated from tropical soil.</title>
        <authorList>
            <person name="Lee J.J."/>
            <person name="Kang M.S."/>
            <person name="Kim G.S."/>
            <person name="Lee C.S."/>
            <person name="Lim S."/>
            <person name="Lee J."/>
            <person name="Roh S.H."/>
            <person name="Kang H."/>
            <person name="Ha J.M."/>
            <person name="Bae S."/>
            <person name="Jung H.Y."/>
            <person name="Kim M.K."/>
        </authorList>
    </citation>
    <scope>NUCLEOTIDE SEQUENCE [LARGE SCALE GENOMIC DNA]</scope>
    <source>
        <strain evidence="6 7">LCS9</strain>
    </source>
</reference>
<evidence type="ECO:0000259" key="5">
    <source>
        <dbReference type="PROSITE" id="PS51007"/>
    </source>
</evidence>
<protein>
    <recommendedName>
        <fullName evidence="5">Cytochrome c domain-containing protein</fullName>
    </recommendedName>
</protein>
<dbReference type="InterPro" id="IPR036909">
    <property type="entry name" value="Cyt_c-like_dom_sf"/>
</dbReference>
<dbReference type="GO" id="GO:0020037">
    <property type="term" value="F:heme binding"/>
    <property type="evidence" value="ECO:0007669"/>
    <property type="project" value="InterPro"/>
</dbReference>
<dbReference type="KEGG" id="fla:SY85_09400"/>
<evidence type="ECO:0000256" key="4">
    <source>
        <dbReference type="PROSITE-ProRule" id="PRU00433"/>
    </source>
</evidence>
<evidence type="ECO:0000313" key="7">
    <source>
        <dbReference type="Proteomes" id="UP000077177"/>
    </source>
</evidence>
<reference evidence="7" key="1">
    <citation type="submission" date="2015-01" db="EMBL/GenBank/DDBJ databases">
        <title>Flavisolibacter sp./LCS9/ whole genome sequencing.</title>
        <authorList>
            <person name="Kim M.K."/>
            <person name="Srinivasan S."/>
            <person name="Lee J.-J."/>
        </authorList>
    </citation>
    <scope>NUCLEOTIDE SEQUENCE [LARGE SCALE GENOMIC DNA]</scope>
    <source>
        <strain evidence="7">LCS9</strain>
    </source>
</reference>
<dbReference type="InterPro" id="IPR009056">
    <property type="entry name" value="Cyt_c-like_dom"/>
</dbReference>
<dbReference type="AlphaFoldDB" id="A0A172TUB9"/>
<dbReference type="RefSeq" id="WP_066403894.1">
    <property type="nucleotide sequence ID" value="NZ_CP011390.1"/>
</dbReference>
<dbReference type="Pfam" id="PF13442">
    <property type="entry name" value="Cytochrome_CBB3"/>
    <property type="match status" value="1"/>
</dbReference>
<dbReference type="GO" id="GO:0009055">
    <property type="term" value="F:electron transfer activity"/>
    <property type="evidence" value="ECO:0007669"/>
    <property type="project" value="InterPro"/>
</dbReference>
<dbReference type="PROSITE" id="PS51007">
    <property type="entry name" value="CYTC"/>
    <property type="match status" value="1"/>
</dbReference>
<keyword evidence="1 4" id="KW-0349">Heme</keyword>
<dbReference type="InterPro" id="IPR051459">
    <property type="entry name" value="Cytochrome_c-type_DH"/>
</dbReference>
<name>A0A172TUB9_9BACT</name>
<organism evidence="6 7">
    <name type="scientific">Flavisolibacter tropicus</name>
    <dbReference type="NCBI Taxonomy" id="1492898"/>
    <lineage>
        <taxon>Bacteria</taxon>
        <taxon>Pseudomonadati</taxon>
        <taxon>Bacteroidota</taxon>
        <taxon>Chitinophagia</taxon>
        <taxon>Chitinophagales</taxon>
        <taxon>Chitinophagaceae</taxon>
        <taxon>Flavisolibacter</taxon>
    </lineage>
</organism>